<feature type="transmembrane region" description="Helical" evidence="11">
    <location>
        <begin position="77"/>
        <end position="96"/>
    </location>
</feature>
<evidence type="ECO:0000256" key="7">
    <source>
        <dbReference type="ARBA" id="ARBA00022989"/>
    </source>
</evidence>
<dbReference type="Gene3D" id="1.10.287.70">
    <property type="match status" value="1"/>
</dbReference>
<keyword evidence="10" id="KW-0407">Ion channel</keyword>
<evidence type="ECO:0000256" key="9">
    <source>
        <dbReference type="ARBA" id="ARBA00023136"/>
    </source>
</evidence>
<dbReference type="GO" id="GO:0016020">
    <property type="term" value="C:membrane"/>
    <property type="evidence" value="ECO:0007669"/>
    <property type="project" value="UniProtKB-SubCell"/>
</dbReference>
<keyword evidence="9 11" id="KW-0472">Membrane</keyword>
<keyword evidence="7 11" id="KW-1133">Transmembrane helix</keyword>
<evidence type="ECO:0000256" key="1">
    <source>
        <dbReference type="ARBA" id="ARBA00004141"/>
    </source>
</evidence>
<evidence type="ECO:0000256" key="11">
    <source>
        <dbReference type="SAM" id="Phobius"/>
    </source>
</evidence>
<protein>
    <recommendedName>
        <fullName evidence="12">Potassium channel domain-containing protein</fullName>
    </recommendedName>
</protein>
<evidence type="ECO:0000256" key="3">
    <source>
        <dbReference type="ARBA" id="ARBA00022538"/>
    </source>
</evidence>
<organism evidence="13">
    <name type="scientific">uncultured Actinomycetospora sp</name>
    <dbReference type="NCBI Taxonomy" id="1135996"/>
    <lineage>
        <taxon>Bacteria</taxon>
        <taxon>Bacillati</taxon>
        <taxon>Actinomycetota</taxon>
        <taxon>Actinomycetes</taxon>
        <taxon>Pseudonocardiales</taxon>
        <taxon>Pseudonocardiaceae</taxon>
        <taxon>Actinomycetospora</taxon>
        <taxon>environmental samples</taxon>
    </lineage>
</organism>
<evidence type="ECO:0000256" key="2">
    <source>
        <dbReference type="ARBA" id="ARBA00022448"/>
    </source>
</evidence>
<accession>A0A6J4JU92</accession>
<dbReference type="PANTHER" id="PTHR10027">
    <property type="entry name" value="CALCIUM-ACTIVATED POTASSIUM CHANNEL ALPHA CHAIN"/>
    <property type="match status" value="1"/>
</dbReference>
<keyword evidence="8" id="KW-0406">Ion transport</keyword>
<evidence type="ECO:0000313" key="13">
    <source>
        <dbReference type="EMBL" id="CAA9287415.1"/>
    </source>
</evidence>
<gene>
    <name evidence="13" type="ORF">AVDCRST_MAG54-4154</name>
</gene>
<proteinExistence type="predicted"/>
<evidence type="ECO:0000256" key="6">
    <source>
        <dbReference type="ARBA" id="ARBA00022958"/>
    </source>
</evidence>
<dbReference type="SUPFAM" id="SSF81324">
    <property type="entry name" value="Voltage-gated potassium channels"/>
    <property type="match status" value="1"/>
</dbReference>
<keyword evidence="4 11" id="KW-0812">Transmembrane</keyword>
<dbReference type="InterPro" id="IPR047871">
    <property type="entry name" value="K_chnl_Slo-like"/>
</dbReference>
<dbReference type="Pfam" id="PF07885">
    <property type="entry name" value="Ion_trans_2"/>
    <property type="match status" value="1"/>
</dbReference>
<evidence type="ECO:0000256" key="5">
    <source>
        <dbReference type="ARBA" id="ARBA00022826"/>
    </source>
</evidence>
<keyword evidence="3" id="KW-0633">Potassium transport</keyword>
<dbReference type="InterPro" id="IPR013099">
    <property type="entry name" value="K_chnl_dom"/>
</dbReference>
<feature type="transmembrane region" description="Helical" evidence="11">
    <location>
        <begin position="138"/>
        <end position="159"/>
    </location>
</feature>
<evidence type="ECO:0000256" key="8">
    <source>
        <dbReference type="ARBA" id="ARBA00023065"/>
    </source>
</evidence>
<name>A0A6J4JU92_9PSEU</name>
<keyword evidence="5" id="KW-0631">Potassium channel</keyword>
<reference evidence="13" key="1">
    <citation type="submission" date="2020-02" db="EMBL/GenBank/DDBJ databases">
        <authorList>
            <person name="Meier V. D."/>
        </authorList>
    </citation>
    <scope>NUCLEOTIDE SEQUENCE</scope>
    <source>
        <strain evidence="13">AVDCRST_MAG54</strain>
    </source>
</reference>
<feature type="transmembrane region" description="Helical" evidence="11">
    <location>
        <begin position="42"/>
        <end position="65"/>
    </location>
</feature>
<dbReference type="PANTHER" id="PTHR10027:SF10">
    <property type="entry name" value="SLOWPOKE 2, ISOFORM D"/>
    <property type="match status" value="1"/>
</dbReference>
<keyword evidence="6" id="KW-0630">Potassium</keyword>
<dbReference type="AlphaFoldDB" id="A0A6J4JU92"/>
<evidence type="ECO:0000259" key="12">
    <source>
        <dbReference type="Pfam" id="PF07885"/>
    </source>
</evidence>
<comment type="subcellular location">
    <subcellularLocation>
        <location evidence="1">Membrane</location>
        <topology evidence="1">Multi-pass membrane protein</topology>
    </subcellularLocation>
</comment>
<evidence type="ECO:0000256" key="10">
    <source>
        <dbReference type="ARBA" id="ARBA00023303"/>
    </source>
</evidence>
<feature type="transmembrane region" description="Helical" evidence="11">
    <location>
        <begin position="12"/>
        <end position="30"/>
    </location>
</feature>
<keyword evidence="2" id="KW-0813">Transport</keyword>
<sequence length="175" mass="18647">MSPESPSARRVALSLARSVVTVVVLVVVYYRLPLRGAPGDGAVVLFFGGLVVLAALIGWQLRAIVRARHPLLRAVEAFAAAIPLFVLLFAAIYVLLESARPGSFSEPLTHTDALYFTMTVFATVGFGDIAPVSGPARVLVTIQMVANLLVLGLVVRSMLEAVRRGQSRQGRTPPG</sequence>
<dbReference type="EMBL" id="CADCTH010000523">
    <property type="protein sequence ID" value="CAA9287415.1"/>
    <property type="molecule type" value="Genomic_DNA"/>
</dbReference>
<evidence type="ECO:0000256" key="4">
    <source>
        <dbReference type="ARBA" id="ARBA00022692"/>
    </source>
</evidence>
<feature type="domain" description="Potassium channel" evidence="12">
    <location>
        <begin position="84"/>
        <end position="163"/>
    </location>
</feature>
<dbReference type="GO" id="GO:0005267">
    <property type="term" value="F:potassium channel activity"/>
    <property type="evidence" value="ECO:0007669"/>
    <property type="project" value="UniProtKB-KW"/>
</dbReference>